<dbReference type="EMBL" id="JALJYF010000002">
    <property type="protein sequence ID" value="MCP1728298.1"/>
    <property type="molecule type" value="Genomic_DNA"/>
</dbReference>
<feature type="transmembrane region" description="Helical" evidence="2">
    <location>
        <begin position="197"/>
        <end position="217"/>
    </location>
</feature>
<protein>
    <submittedName>
        <fullName evidence="3">Uncharacterized protein</fullName>
    </submittedName>
</protein>
<sequence>MNADAKADRHAGPATEQSTPQAPGYSPEELEHIVRRAAELQSADGDGALGTFSEAEVIRIAEDVGLAPEYVRRALREMQCQVPEAVIPDSHPLLDRLLGETVVRVERSLPMSAGPLQEKLEAQLKAEGLQAIRQGGGLSVWEPSGDLAGIIERSLDFSGRRYRLAGAESISLSVIPLETGYSRVTLFADISNQRKDYLGGWGGALFVLLLMAWGFIGVMDWSLGGWLMGLTGLAGLFLAIFDTRRSLVKHRKIYSLVLEGILDRVRL</sequence>
<feature type="compositionally biased region" description="Basic and acidic residues" evidence="1">
    <location>
        <begin position="1"/>
        <end position="11"/>
    </location>
</feature>
<reference evidence="3 4" key="1">
    <citation type="submission" date="2022-03" db="EMBL/GenBank/DDBJ databases">
        <title>Genomic Encyclopedia of Type Strains, Phase III (KMG-III): the genomes of soil and plant-associated and newly described type strains.</title>
        <authorList>
            <person name="Whitman W."/>
        </authorList>
    </citation>
    <scope>NUCLEOTIDE SEQUENCE [LARGE SCALE GENOMIC DNA]</scope>
    <source>
        <strain evidence="3 4">BSker1</strain>
    </source>
</reference>
<feature type="transmembrane region" description="Helical" evidence="2">
    <location>
        <begin position="223"/>
        <end position="241"/>
    </location>
</feature>
<evidence type="ECO:0000313" key="4">
    <source>
        <dbReference type="Proteomes" id="UP001523550"/>
    </source>
</evidence>
<feature type="region of interest" description="Disordered" evidence="1">
    <location>
        <begin position="1"/>
        <end position="28"/>
    </location>
</feature>
<keyword evidence="2" id="KW-1133">Transmembrane helix</keyword>
<keyword evidence="4" id="KW-1185">Reference proteome</keyword>
<dbReference type="Proteomes" id="UP001523550">
    <property type="component" value="Unassembled WGS sequence"/>
</dbReference>
<keyword evidence="2" id="KW-0472">Membrane</keyword>
<proteinExistence type="predicted"/>
<keyword evidence="2" id="KW-0812">Transmembrane</keyword>
<dbReference type="RefSeq" id="WP_253450157.1">
    <property type="nucleotide sequence ID" value="NZ_JALJYF010000002.1"/>
</dbReference>
<comment type="caution">
    <text evidence="3">The sequence shown here is derived from an EMBL/GenBank/DDBJ whole genome shotgun (WGS) entry which is preliminary data.</text>
</comment>
<evidence type="ECO:0000256" key="2">
    <source>
        <dbReference type="SAM" id="Phobius"/>
    </source>
</evidence>
<evidence type="ECO:0000256" key="1">
    <source>
        <dbReference type="SAM" id="MobiDB-lite"/>
    </source>
</evidence>
<accession>A0ABT1GD50</accession>
<evidence type="ECO:0000313" key="3">
    <source>
        <dbReference type="EMBL" id="MCP1728298.1"/>
    </source>
</evidence>
<gene>
    <name evidence="3" type="ORF">J2T60_002298</name>
</gene>
<name>A0ABT1GD50_9GAMM</name>
<organism evidence="3 4">
    <name type="scientific">Natronospira proteinivora</name>
    <dbReference type="NCBI Taxonomy" id="1807133"/>
    <lineage>
        <taxon>Bacteria</taxon>
        <taxon>Pseudomonadati</taxon>
        <taxon>Pseudomonadota</taxon>
        <taxon>Gammaproteobacteria</taxon>
        <taxon>Natronospirales</taxon>
        <taxon>Natronospiraceae</taxon>
        <taxon>Natronospira</taxon>
    </lineage>
</organism>